<feature type="transmembrane region" description="Helical" evidence="6">
    <location>
        <begin position="97"/>
        <end position="122"/>
    </location>
</feature>
<gene>
    <name evidence="8" type="ORF">niasHS_010505</name>
</gene>
<dbReference type="Pfam" id="PF01490">
    <property type="entry name" value="Aa_trans"/>
    <property type="match status" value="1"/>
</dbReference>
<dbReference type="PANTHER" id="PTHR48017">
    <property type="entry name" value="OS05G0424000 PROTEIN-RELATED"/>
    <property type="match status" value="1"/>
</dbReference>
<dbReference type="AlphaFoldDB" id="A0ABD2J2K2"/>
<keyword evidence="5 6" id="KW-0472">Membrane</keyword>
<feature type="transmembrane region" description="Helical" evidence="6">
    <location>
        <begin position="244"/>
        <end position="266"/>
    </location>
</feature>
<feature type="transmembrane region" description="Helical" evidence="6">
    <location>
        <begin position="134"/>
        <end position="153"/>
    </location>
</feature>
<organism evidence="8 9">
    <name type="scientific">Heterodera schachtii</name>
    <name type="common">Sugarbeet cyst nematode worm</name>
    <name type="synonym">Tylenchus schachtii</name>
    <dbReference type="NCBI Taxonomy" id="97005"/>
    <lineage>
        <taxon>Eukaryota</taxon>
        <taxon>Metazoa</taxon>
        <taxon>Ecdysozoa</taxon>
        <taxon>Nematoda</taxon>
        <taxon>Chromadorea</taxon>
        <taxon>Rhabditida</taxon>
        <taxon>Tylenchina</taxon>
        <taxon>Tylenchomorpha</taxon>
        <taxon>Tylenchoidea</taxon>
        <taxon>Heteroderidae</taxon>
        <taxon>Heteroderinae</taxon>
        <taxon>Heterodera</taxon>
    </lineage>
</organism>
<evidence type="ECO:0000256" key="4">
    <source>
        <dbReference type="ARBA" id="ARBA00022989"/>
    </source>
</evidence>
<feature type="transmembrane region" description="Helical" evidence="6">
    <location>
        <begin position="42"/>
        <end position="67"/>
    </location>
</feature>
<keyword evidence="9" id="KW-1185">Reference proteome</keyword>
<reference evidence="8 9" key="1">
    <citation type="submission" date="2024-10" db="EMBL/GenBank/DDBJ databases">
        <authorList>
            <person name="Kim D."/>
        </authorList>
    </citation>
    <scope>NUCLEOTIDE SEQUENCE [LARGE SCALE GENOMIC DNA]</scope>
    <source>
        <strain evidence="8">Taebaek</strain>
    </source>
</reference>
<proteinExistence type="predicted"/>
<evidence type="ECO:0000256" key="5">
    <source>
        <dbReference type="ARBA" id="ARBA00023136"/>
    </source>
</evidence>
<feature type="transmembrane region" description="Helical" evidence="6">
    <location>
        <begin position="12"/>
        <end position="30"/>
    </location>
</feature>
<evidence type="ECO:0000256" key="1">
    <source>
        <dbReference type="ARBA" id="ARBA00004370"/>
    </source>
</evidence>
<feature type="transmembrane region" description="Helical" evidence="6">
    <location>
        <begin position="286"/>
        <end position="304"/>
    </location>
</feature>
<dbReference type="GO" id="GO:0016020">
    <property type="term" value="C:membrane"/>
    <property type="evidence" value="ECO:0007669"/>
    <property type="project" value="UniProtKB-SubCell"/>
</dbReference>
<keyword evidence="4 6" id="KW-1133">Transmembrane helix</keyword>
<feature type="transmembrane region" description="Helical" evidence="6">
    <location>
        <begin position="325"/>
        <end position="342"/>
    </location>
</feature>
<feature type="transmembrane region" description="Helical" evidence="6">
    <location>
        <begin position="348"/>
        <end position="372"/>
    </location>
</feature>
<feature type="transmembrane region" description="Helical" evidence="6">
    <location>
        <begin position="159"/>
        <end position="181"/>
    </location>
</feature>
<evidence type="ECO:0000313" key="8">
    <source>
        <dbReference type="EMBL" id="KAL3082703.1"/>
    </source>
</evidence>
<sequence length="438" mass="47741">MNILSTQGLSWPLAAFFMVTDMAIGGMVTLPGAICRIDLSRGLALLLLSGLFCCCSAILLGQCWLFVLDKSPQLRQKHCRRPYAEIGFYALGRWMSILVSVGVNVTQFGIATVFLLLCAVNLSRICSTLFHVDLSQCLLLLILAFLLLPITLLKSPNEFWPILFGGMICTVATFGFILFGISIDLLNVDKNATSPAAPPITLPQSNFNNYMNAIGTLLFAFGGHPVFPSIQHDMKVPADFHKSAIFGFSVITLFNFLVVLSSSFAYGDTLSDSVVGSIRTAWVQQTALALITANSLLGITLVINPLNQEAEELFGTPQEFGIARLCVRSAVLASVLFVAQSVPNFGPFLGFVGSSTVPLVALILPFLFHFVLSNFSHETNEQRQSKFILWAKGILYGTVITFALLIGICATFSSLKALFGAHFKMPCYLQQKSFNESD</sequence>
<comment type="caution">
    <text evidence="8">The sequence shown here is derived from an EMBL/GenBank/DDBJ whole genome shotgun (WGS) entry which is preliminary data.</text>
</comment>
<dbReference type="Proteomes" id="UP001620645">
    <property type="component" value="Unassembled WGS sequence"/>
</dbReference>
<name>A0ABD2J2K2_HETSC</name>
<keyword evidence="3 6" id="KW-0812">Transmembrane</keyword>
<feature type="domain" description="Amino acid transporter transmembrane" evidence="7">
    <location>
        <begin position="9"/>
        <end position="389"/>
    </location>
</feature>
<dbReference type="InterPro" id="IPR013057">
    <property type="entry name" value="AA_transpt_TM"/>
</dbReference>
<protein>
    <recommendedName>
        <fullName evidence="7">Amino acid transporter transmembrane domain-containing protein</fullName>
    </recommendedName>
</protein>
<dbReference type="FunFam" id="1.20.1740.10:FF:000052">
    <property type="entry name" value="Lysine histidine transporter-like 3"/>
    <property type="match status" value="1"/>
</dbReference>
<keyword evidence="2" id="KW-0813">Transport</keyword>
<accession>A0ABD2J2K2</accession>
<dbReference type="EMBL" id="JBICCN010000254">
    <property type="protein sequence ID" value="KAL3082703.1"/>
    <property type="molecule type" value="Genomic_DNA"/>
</dbReference>
<comment type="subcellular location">
    <subcellularLocation>
        <location evidence="1">Membrane</location>
    </subcellularLocation>
</comment>
<evidence type="ECO:0000259" key="7">
    <source>
        <dbReference type="Pfam" id="PF01490"/>
    </source>
</evidence>
<evidence type="ECO:0000256" key="3">
    <source>
        <dbReference type="ARBA" id="ARBA00022692"/>
    </source>
</evidence>
<evidence type="ECO:0000256" key="6">
    <source>
        <dbReference type="SAM" id="Phobius"/>
    </source>
</evidence>
<evidence type="ECO:0000256" key="2">
    <source>
        <dbReference type="ARBA" id="ARBA00022448"/>
    </source>
</evidence>
<evidence type="ECO:0000313" key="9">
    <source>
        <dbReference type="Proteomes" id="UP001620645"/>
    </source>
</evidence>
<feature type="transmembrane region" description="Helical" evidence="6">
    <location>
        <begin position="393"/>
        <end position="415"/>
    </location>
</feature>